<evidence type="ECO:0000256" key="2">
    <source>
        <dbReference type="ARBA" id="ARBA00023157"/>
    </source>
</evidence>
<dbReference type="Pfam" id="PF19030">
    <property type="entry name" value="TSP1_ADAMTS"/>
    <property type="match status" value="1"/>
</dbReference>
<dbReference type="Gene3D" id="2.20.100.10">
    <property type="entry name" value="Thrombospondin type-1 (TSP1) repeat"/>
    <property type="match status" value="4"/>
</dbReference>
<name>A0A267FIM4_9PLAT</name>
<gene>
    <name evidence="4" type="ORF">BOX15_Mlig008329g2</name>
</gene>
<keyword evidence="1" id="KW-0677">Repeat</keyword>
<dbReference type="OrthoDB" id="5950222at2759"/>
<dbReference type="Pfam" id="PF00090">
    <property type="entry name" value="TSP_1"/>
    <property type="match status" value="3"/>
</dbReference>
<sequence length="413" mass="47111">AKCKMSTGRSDVEDLWMDDDERPSTSAKRHRIQSGDSYIKRKQFFKPSLMTTGCSAFNAFPIGLAVILALVILANIPCVLLERGLFCMKVSKATYSNTTGEWSQWTNCSILCGFGKQIRYRQDSSTGHAKLAEMRLCEDRSGCEDDLRPKSRIHWTEWSTWSACNQRNCESGIKTRIRECRNSTGNSSEKIYPKYCPTGESFENKACYDSKLCENLYYWSAWSSWQECSSTCEDGFQVRSRECISKKNKTSKLSTLDCQKGGLPGNGSEYKDCSKKIPCNVTFSWAGWGDWSACSKSCDTGQMRRTRQCITSSGHFVHINRCTPFTKDVDLYTETKHCASGAPCGATWTEWEKWNCVPGKEVLQSRKRNCVYKGKWMKPEYCQVERTSNPTLIVVKFNCHNWLLFVRTNKCKS</sequence>
<dbReference type="EMBL" id="NIVC01001000">
    <property type="protein sequence ID" value="PAA73650.1"/>
    <property type="molecule type" value="Genomic_DNA"/>
</dbReference>
<accession>A0A267FIM4</accession>
<keyword evidence="3" id="KW-0472">Membrane</keyword>
<organism evidence="4 5">
    <name type="scientific">Macrostomum lignano</name>
    <dbReference type="NCBI Taxonomy" id="282301"/>
    <lineage>
        <taxon>Eukaryota</taxon>
        <taxon>Metazoa</taxon>
        <taxon>Spiralia</taxon>
        <taxon>Lophotrochozoa</taxon>
        <taxon>Platyhelminthes</taxon>
        <taxon>Rhabditophora</taxon>
        <taxon>Macrostomorpha</taxon>
        <taxon>Macrostomida</taxon>
        <taxon>Macrostomidae</taxon>
        <taxon>Macrostomum</taxon>
    </lineage>
</organism>
<dbReference type="InterPro" id="IPR052065">
    <property type="entry name" value="Compl_asym_regulator"/>
</dbReference>
<evidence type="ECO:0000313" key="5">
    <source>
        <dbReference type="Proteomes" id="UP000215902"/>
    </source>
</evidence>
<dbReference type="PROSITE" id="PS50092">
    <property type="entry name" value="TSP1"/>
    <property type="match status" value="4"/>
</dbReference>
<evidence type="ECO:0000313" key="4">
    <source>
        <dbReference type="EMBL" id="PAA73650.1"/>
    </source>
</evidence>
<dbReference type="InterPro" id="IPR000884">
    <property type="entry name" value="TSP1_rpt"/>
</dbReference>
<dbReference type="STRING" id="282301.A0A267FIM4"/>
<evidence type="ECO:0000256" key="1">
    <source>
        <dbReference type="ARBA" id="ARBA00022737"/>
    </source>
</evidence>
<keyword evidence="5" id="KW-1185">Reference proteome</keyword>
<reference evidence="4 5" key="1">
    <citation type="submission" date="2017-06" db="EMBL/GenBank/DDBJ databases">
        <title>A platform for efficient transgenesis in Macrostomum lignano, a flatworm model organism for stem cell research.</title>
        <authorList>
            <person name="Berezikov E."/>
        </authorList>
    </citation>
    <scope>NUCLEOTIDE SEQUENCE [LARGE SCALE GENOMIC DNA]</scope>
    <source>
        <strain evidence="4">DV1</strain>
        <tissue evidence="4">Whole organism</tissue>
    </source>
</reference>
<comment type="caution">
    <text evidence="4">The sequence shown here is derived from an EMBL/GenBank/DDBJ whole genome shotgun (WGS) entry which is preliminary data.</text>
</comment>
<dbReference type="PANTHER" id="PTHR22906">
    <property type="entry name" value="PROPERDIN"/>
    <property type="match status" value="1"/>
</dbReference>
<protein>
    <submittedName>
        <fullName evidence="4">Uncharacterized protein</fullName>
    </submittedName>
</protein>
<dbReference type="InterPro" id="IPR036383">
    <property type="entry name" value="TSP1_rpt_sf"/>
</dbReference>
<evidence type="ECO:0000256" key="3">
    <source>
        <dbReference type="SAM" id="Phobius"/>
    </source>
</evidence>
<feature type="non-terminal residue" evidence="4">
    <location>
        <position position="1"/>
    </location>
</feature>
<keyword evidence="3" id="KW-0812">Transmembrane</keyword>
<keyword evidence="2" id="KW-1015">Disulfide bond</keyword>
<dbReference type="Proteomes" id="UP000215902">
    <property type="component" value="Unassembled WGS sequence"/>
</dbReference>
<dbReference type="SUPFAM" id="SSF82895">
    <property type="entry name" value="TSP-1 type 1 repeat"/>
    <property type="match status" value="4"/>
</dbReference>
<dbReference type="AlphaFoldDB" id="A0A267FIM4"/>
<dbReference type="SMART" id="SM00209">
    <property type="entry name" value="TSP1"/>
    <property type="match status" value="4"/>
</dbReference>
<feature type="transmembrane region" description="Helical" evidence="3">
    <location>
        <begin position="49"/>
        <end position="73"/>
    </location>
</feature>
<keyword evidence="3" id="KW-1133">Transmembrane helix</keyword>
<proteinExistence type="predicted"/>